<sequence>MAGYDHASLLPLSTIPRRKPSKSQRVLRNIAHPLRSRQERKAKKLENAHRENLERQATMEDFLEGGRIYYEKQHATSQKYGY</sequence>
<evidence type="ECO:0000313" key="2">
    <source>
        <dbReference type="EMBL" id="PUU77777.1"/>
    </source>
</evidence>
<dbReference type="EMBL" id="NESQ01000141">
    <property type="protein sequence ID" value="PUU77777.1"/>
    <property type="molecule type" value="Genomic_DNA"/>
</dbReference>
<reference evidence="2 3" key="1">
    <citation type="submission" date="2017-04" db="EMBL/GenBank/DDBJ databases">
        <title>Draft genome sequence of Tuber borchii Vittad., a whitish edible truffle.</title>
        <authorList>
            <consortium name="DOE Joint Genome Institute"/>
            <person name="Murat C."/>
            <person name="Kuo A."/>
            <person name="Barry K.W."/>
            <person name="Clum A."/>
            <person name="Dockter R.B."/>
            <person name="Fauchery L."/>
            <person name="Iotti M."/>
            <person name="Kohler A."/>
            <person name="Labutti K."/>
            <person name="Lindquist E.A."/>
            <person name="Lipzen A."/>
            <person name="Ohm R.A."/>
            <person name="Wang M."/>
            <person name="Grigoriev I.V."/>
            <person name="Zambonelli A."/>
            <person name="Martin F.M."/>
        </authorList>
    </citation>
    <scope>NUCLEOTIDE SEQUENCE [LARGE SCALE GENOMIC DNA]</scope>
    <source>
        <strain evidence="2 3">Tbo3840</strain>
    </source>
</reference>
<feature type="compositionally biased region" description="Basic and acidic residues" evidence="1">
    <location>
        <begin position="36"/>
        <end position="57"/>
    </location>
</feature>
<evidence type="ECO:0000313" key="3">
    <source>
        <dbReference type="Proteomes" id="UP000244722"/>
    </source>
</evidence>
<feature type="region of interest" description="Disordered" evidence="1">
    <location>
        <begin position="1"/>
        <end position="57"/>
    </location>
</feature>
<protein>
    <submittedName>
        <fullName evidence="2">Uncharacterized protein</fullName>
    </submittedName>
</protein>
<dbReference type="Proteomes" id="UP000244722">
    <property type="component" value="Unassembled WGS sequence"/>
</dbReference>
<gene>
    <name evidence="2" type="ORF">B9Z19DRAFT_985723</name>
</gene>
<dbReference type="OrthoDB" id="5349283at2759"/>
<evidence type="ECO:0000256" key="1">
    <source>
        <dbReference type="SAM" id="MobiDB-lite"/>
    </source>
</evidence>
<dbReference type="AlphaFoldDB" id="A0A2T6ZQM7"/>
<proteinExistence type="predicted"/>
<keyword evidence="3" id="KW-1185">Reference proteome</keyword>
<name>A0A2T6ZQM7_TUBBO</name>
<organism evidence="2 3">
    <name type="scientific">Tuber borchii</name>
    <name type="common">White truffle</name>
    <dbReference type="NCBI Taxonomy" id="42251"/>
    <lineage>
        <taxon>Eukaryota</taxon>
        <taxon>Fungi</taxon>
        <taxon>Dikarya</taxon>
        <taxon>Ascomycota</taxon>
        <taxon>Pezizomycotina</taxon>
        <taxon>Pezizomycetes</taxon>
        <taxon>Pezizales</taxon>
        <taxon>Tuberaceae</taxon>
        <taxon>Tuber</taxon>
    </lineage>
</organism>
<comment type="caution">
    <text evidence="2">The sequence shown here is derived from an EMBL/GenBank/DDBJ whole genome shotgun (WGS) entry which is preliminary data.</text>
</comment>
<accession>A0A2T6ZQM7</accession>